<dbReference type="FunFam" id="1.20.1250.20:FF:000082">
    <property type="entry name" value="MFS multidrug transporter, putative"/>
    <property type="match status" value="1"/>
</dbReference>
<feature type="transmembrane region" description="Helical" evidence="7">
    <location>
        <begin position="144"/>
        <end position="163"/>
    </location>
</feature>
<dbReference type="AlphaFoldDB" id="A0A6A5XWT0"/>
<feature type="domain" description="Major facilitator superfamily (MFS) profile" evidence="8">
    <location>
        <begin position="77"/>
        <end position="490"/>
    </location>
</feature>
<feature type="compositionally biased region" description="Basic and acidic residues" evidence="6">
    <location>
        <begin position="42"/>
        <end position="56"/>
    </location>
</feature>
<dbReference type="PANTHER" id="PTHR23502:SF68">
    <property type="entry name" value="MULTIDRUG TRANSPORTER, PUTATIVE (AFU_ORTHOLOGUE AFUA_3G01120)-RELATED"/>
    <property type="match status" value="1"/>
</dbReference>
<feature type="transmembrane region" description="Helical" evidence="7">
    <location>
        <begin position="465"/>
        <end position="484"/>
    </location>
</feature>
<evidence type="ECO:0000256" key="6">
    <source>
        <dbReference type="SAM" id="MobiDB-lite"/>
    </source>
</evidence>
<dbReference type="PROSITE" id="PS50850">
    <property type="entry name" value="MFS"/>
    <property type="match status" value="1"/>
</dbReference>
<dbReference type="Pfam" id="PF07690">
    <property type="entry name" value="MFS_1"/>
    <property type="match status" value="1"/>
</dbReference>
<dbReference type="GeneID" id="54287860"/>
<evidence type="ECO:0000256" key="2">
    <source>
        <dbReference type="ARBA" id="ARBA00008335"/>
    </source>
</evidence>
<feature type="compositionally biased region" description="Polar residues" evidence="6">
    <location>
        <begin position="25"/>
        <end position="41"/>
    </location>
</feature>
<feature type="transmembrane region" description="Helical" evidence="7">
    <location>
        <begin position="169"/>
        <end position="191"/>
    </location>
</feature>
<feature type="transmembrane region" description="Helical" evidence="7">
    <location>
        <begin position="111"/>
        <end position="132"/>
    </location>
</feature>
<dbReference type="RefSeq" id="XP_033385043.1">
    <property type="nucleotide sequence ID" value="XM_033530463.1"/>
</dbReference>
<evidence type="ECO:0000256" key="4">
    <source>
        <dbReference type="ARBA" id="ARBA00022989"/>
    </source>
</evidence>
<keyword evidence="3 7" id="KW-0812">Transmembrane</keyword>
<dbReference type="InterPro" id="IPR020846">
    <property type="entry name" value="MFS_dom"/>
</dbReference>
<feature type="transmembrane region" description="Helical" evidence="7">
    <location>
        <begin position="78"/>
        <end position="99"/>
    </location>
</feature>
<dbReference type="CDD" id="cd17323">
    <property type="entry name" value="MFS_Tpo1_MDR_like"/>
    <property type="match status" value="1"/>
</dbReference>
<dbReference type="PANTHER" id="PTHR23502">
    <property type="entry name" value="MAJOR FACILITATOR SUPERFAMILY"/>
    <property type="match status" value="1"/>
</dbReference>
<evidence type="ECO:0000259" key="8">
    <source>
        <dbReference type="PROSITE" id="PS50850"/>
    </source>
</evidence>
<dbReference type="GO" id="GO:0016020">
    <property type="term" value="C:membrane"/>
    <property type="evidence" value="ECO:0007669"/>
    <property type="project" value="UniProtKB-SubCell"/>
</dbReference>
<evidence type="ECO:0000313" key="10">
    <source>
        <dbReference type="Proteomes" id="UP000799778"/>
    </source>
</evidence>
<feature type="transmembrane region" description="Helical" evidence="7">
    <location>
        <begin position="305"/>
        <end position="322"/>
    </location>
</feature>
<keyword evidence="10" id="KW-1185">Reference proteome</keyword>
<dbReference type="EMBL" id="ML978069">
    <property type="protein sequence ID" value="KAF2016704.1"/>
    <property type="molecule type" value="Genomic_DNA"/>
</dbReference>
<name>A0A6A5XWT0_9PLEO</name>
<feature type="transmembrane region" description="Helical" evidence="7">
    <location>
        <begin position="401"/>
        <end position="423"/>
    </location>
</feature>
<proteinExistence type="inferred from homology"/>
<feature type="transmembrane region" description="Helical" evidence="7">
    <location>
        <begin position="374"/>
        <end position="395"/>
    </location>
</feature>
<dbReference type="PROSITE" id="PS00216">
    <property type="entry name" value="SUGAR_TRANSPORT_1"/>
    <property type="match status" value="1"/>
</dbReference>
<sequence length="495" mass="53977">MEEKPRRDGQDLMDVELQQPVPHQPSGTQSDASCELSTSSDQQHEDGKGRGTHLVDWEGDNDPENPMNWPDSKKWTNIIVLSSLSVVTPLGSSMFAPGIPSIMKEFRDSSTVTATFLLSIYILGFAVGPLFVAPLSEIYGRRHLYIYANIIFALFTIGAALSNSVGMLLAFRLLMGLSGVVPLTIGSGTIADMVSVEKRGRAVSLWAMGPLLGPCAGPAAGGFLIRAAGWRWVFWLIAILSGILIPITFFCLRETYAPVLLDQRAHRFREKTGDPHVRSVLGVQSTRSEKFRLAAVLRCTSPYPISYGILYLLIATFTYVYTEEYGFDEGSSGLVFLPAGLGMVIGVLGFGQLVDLVVKRTKARGLQHRPEDRLNPIISIPCSLAMPIGLFIYGWTIQKGIHWIVPMLGVLVICIGLMGIMTCIQNYLIDAFPKYAASVSAALAILRSLLGALLPLSCIGWGNSVLGFIALGLVPIPVLLYVFGSRLRAKFQVRL</sequence>
<dbReference type="GO" id="GO:0042908">
    <property type="term" value="P:xenobiotic transport"/>
    <property type="evidence" value="ECO:0007669"/>
    <property type="project" value="UniProtKB-ARBA"/>
</dbReference>
<dbReference type="GO" id="GO:0022857">
    <property type="term" value="F:transmembrane transporter activity"/>
    <property type="evidence" value="ECO:0007669"/>
    <property type="project" value="InterPro"/>
</dbReference>
<dbReference type="GO" id="GO:0140115">
    <property type="term" value="P:export across plasma membrane"/>
    <property type="evidence" value="ECO:0007669"/>
    <property type="project" value="UniProtKB-ARBA"/>
</dbReference>
<evidence type="ECO:0000256" key="7">
    <source>
        <dbReference type="SAM" id="Phobius"/>
    </source>
</evidence>
<accession>A0A6A5XWT0</accession>
<dbReference type="InterPro" id="IPR036259">
    <property type="entry name" value="MFS_trans_sf"/>
</dbReference>
<evidence type="ECO:0000256" key="3">
    <source>
        <dbReference type="ARBA" id="ARBA00022692"/>
    </source>
</evidence>
<feature type="region of interest" description="Disordered" evidence="6">
    <location>
        <begin position="1"/>
        <end position="68"/>
    </location>
</feature>
<evidence type="ECO:0000313" key="9">
    <source>
        <dbReference type="EMBL" id="KAF2016704.1"/>
    </source>
</evidence>
<protein>
    <submittedName>
        <fullName evidence="9">MFS general substrate transporter</fullName>
    </submittedName>
</protein>
<keyword evidence="5 7" id="KW-0472">Membrane</keyword>
<feature type="compositionally biased region" description="Basic and acidic residues" evidence="6">
    <location>
        <begin position="1"/>
        <end position="10"/>
    </location>
</feature>
<dbReference type="Gene3D" id="1.20.1250.20">
    <property type="entry name" value="MFS general substrate transporter like domains"/>
    <property type="match status" value="1"/>
</dbReference>
<feature type="transmembrane region" description="Helical" evidence="7">
    <location>
        <begin position="203"/>
        <end position="226"/>
    </location>
</feature>
<dbReference type="SUPFAM" id="SSF103473">
    <property type="entry name" value="MFS general substrate transporter"/>
    <property type="match status" value="1"/>
</dbReference>
<dbReference type="Proteomes" id="UP000799778">
    <property type="component" value="Unassembled WGS sequence"/>
</dbReference>
<dbReference type="InterPro" id="IPR011701">
    <property type="entry name" value="MFS"/>
</dbReference>
<dbReference type="OrthoDB" id="5296287at2759"/>
<reference evidence="9" key="1">
    <citation type="journal article" date="2020" name="Stud. Mycol.">
        <title>101 Dothideomycetes genomes: a test case for predicting lifestyles and emergence of pathogens.</title>
        <authorList>
            <person name="Haridas S."/>
            <person name="Albert R."/>
            <person name="Binder M."/>
            <person name="Bloem J."/>
            <person name="Labutti K."/>
            <person name="Salamov A."/>
            <person name="Andreopoulos B."/>
            <person name="Baker S."/>
            <person name="Barry K."/>
            <person name="Bills G."/>
            <person name="Bluhm B."/>
            <person name="Cannon C."/>
            <person name="Castanera R."/>
            <person name="Culley D."/>
            <person name="Daum C."/>
            <person name="Ezra D."/>
            <person name="Gonzalez J."/>
            <person name="Henrissat B."/>
            <person name="Kuo A."/>
            <person name="Liang C."/>
            <person name="Lipzen A."/>
            <person name="Lutzoni F."/>
            <person name="Magnuson J."/>
            <person name="Mondo S."/>
            <person name="Nolan M."/>
            <person name="Ohm R."/>
            <person name="Pangilinan J."/>
            <person name="Park H.-J."/>
            <person name="Ramirez L."/>
            <person name="Alfaro M."/>
            <person name="Sun H."/>
            <person name="Tritt A."/>
            <person name="Yoshinaga Y."/>
            <person name="Zwiers L.-H."/>
            <person name="Turgeon B."/>
            <person name="Goodwin S."/>
            <person name="Spatafora J."/>
            <person name="Crous P."/>
            <person name="Grigoriev I."/>
        </authorList>
    </citation>
    <scope>NUCLEOTIDE SEQUENCE</scope>
    <source>
        <strain evidence="9">CBS 175.79</strain>
    </source>
</reference>
<evidence type="ECO:0000256" key="5">
    <source>
        <dbReference type="ARBA" id="ARBA00023136"/>
    </source>
</evidence>
<feature type="transmembrane region" description="Helical" evidence="7">
    <location>
        <begin position="435"/>
        <end position="453"/>
    </location>
</feature>
<keyword evidence="4 7" id="KW-1133">Transmembrane helix</keyword>
<organism evidence="9 10">
    <name type="scientific">Aaosphaeria arxii CBS 175.79</name>
    <dbReference type="NCBI Taxonomy" id="1450172"/>
    <lineage>
        <taxon>Eukaryota</taxon>
        <taxon>Fungi</taxon>
        <taxon>Dikarya</taxon>
        <taxon>Ascomycota</taxon>
        <taxon>Pezizomycotina</taxon>
        <taxon>Dothideomycetes</taxon>
        <taxon>Pleosporomycetidae</taxon>
        <taxon>Pleosporales</taxon>
        <taxon>Pleosporales incertae sedis</taxon>
        <taxon>Aaosphaeria</taxon>
    </lineage>
</organism>
<gene>
    <name evidence="9" type="ORF">BU24DRAFT_441693</name>
</gene>
<feature type="transmembrane region" description="Helical" evidence="7">
    <location>
        <begin position="232"/>
        <end position="252"/>
    </location>
</feature>
<dbReference type="InterPro" id="IPR005829">
    <property type="entry name" value="Sugar_transporter_CS"/>
</dbReference>
<feature type="transmembrane region" description="Helical" evidence="7">
    <location>
        <begin position="334"/>
        <end position="354"/>
    </location>
</feature>
<evidence type="ECO:0000256" key="1">
    <source>
        <dbReference type="ARBA" id="ARBA00004141"/>
    </source>
</evidence>
<comment type="subcellular location">
    <subcellularLocation>
        <location evidence="1">Membrane</location>
        <topology evidence="1">Multi-pass membrane protein</topology>
    </subcellularLocation>
</comment>
<comment type="similarity">
    <text evidence="2">Belongs to the major facilitator superfamily.</text>
</comment>